<name>A0ABP9C0I8_9MICC</name>
<keyword evidence="1" id="KW-0472">Membrane</keyword>
<keyword evidence="1" id="KW-0812">Transmembrane</keyword>
<evidence type="ECO:0000313" key="2">
    <source>
        <dbReference type="EMBL" id="GAA4801220.1"/>
    </source>
</evidence>
<dbReference type="EMBL" id="BAABKP010000009">
    <property type="protein sequence ID" value="GAA4801220.1"/>
    <property type="molecule type" value="Genomic_DNA"/>
</dbReference>
<gene>
    <name evidence="2" type="ORF">GCM10023352_21790</name>
</gene>
<comment type="caution">
    <text evidence="2">The sequence shown here is derived from an EMBL/GenBank/DDBJ whole genome shotgun (WGS) entry which is preliminary data.</text>
</comment>
<organism evidence="2 3">
    <name type="scientific">Rothia endophytica</name>
    <dbReference type="NCBI Taxonomy" id="1324766"/>
    <lineage>
        <taxon>Bacteria</taxon>
        <taxon>Bacillati</taxon>
        <taxon>Actinomycetota</taxon>
        <taxon>Actinomycetes</taxon>
        <taxon>Micrococcales</taxon>
        <taxon>Micrococcaceae</taxon>
        <taxon>Rothia</taxon>
    </lineage>
</organism>
<keyword evidence="3" id="KW-1185">Reference proteome</keyword>
<accession>A0ABP9C0I8</accession>
<feature type="transmembrane region" description="Helical" evidence="1">
    <location>
        <begin position="218"/>
        <end position="239"/>
    </location>
</feature>
<feature type="transmembrane region" description="Helical" evidence="1">
    <location>
        <begin position="42"/>
        <end position="63"/>
    </location>
</feature>
<feature type="transmembrane region" description="Helical" evidence="1">
    <location>
        <begin position="187"/>
        <end position="211"/>
    </location>
</feature>
<proteinExistence type="predicted"/>
<sequence>MTTATLSAGTPQVSAHFPSHKLTFLGAVRGEAIKFRTLATNWIMLAVTLLIMVGMGAMFAVVINQMYESALAAQEAVATGAAPVAGPTVDNVYNYARGIGDSGMMFGSMLVASIAVVFIGSEYASRQINTTLTTVPRRTATYLAKLLVLSFWTFFIGFISAALSYGVAQLLLDSGITEAVTVNGDVVSNWVAVGLYCMLMSWMGLGFGTLLRNNAGGIVLVVLVMFILTIAMNMVAGASEMIQDFVPYLPMALGQTFTAVGIADDAAITNLEAGLWLSVWCLIPALLGWARLALTDSK</sequence>
<feature type="transmembrane region" description="Helical" evidence="1">
    <location>
        <begin position="104"/>
        <end position="125"/>
    </location>
</feature>
<dbReference type="Proteomes" id="UP001500187">
    <property type="component" value="Unassembled WGS sequence"/>
</dbReference>
<feature type="transmembrane region" description="Helical" evidence="1">
    <location>
        <begin position="146"/>
        <end position="167"/>
    </location>
</feature>
<keyword evidence="1" id="KW-1133">Transmembrane helix</keyword>
<evidence type="ECO:0008006" key="4">
    <source>
        <dbReference type="Google" id="ProtNLM"/>
    </source>
</evidence>
<protein>
    <recommendedName>
        <fullName evidence="4">ABC transporter permease</fullName>
    </recommendedName>
</protein>
<reference evidence="3" key="1">
    <citation type="journal article" date="2019" name="Int. J. Syst. Evol. Microbiol.">
        <title>The Global Catalogue of Microorganisms (GCM) 10K type strain sequencing project: providing services to taxonomists for standard genome sequencing and annotation.</title>
        <authorList>
            <consortium name="The Broad Institute Genomics Platform"/>
            <consortium name="The Broad Institute Genome Sequencing Center for Infectious Disease"/>
            <person name="Wu L."/>
            <person name="Ma J."/>
        </authorList>
    </citation>
    <scope>NUCLEOTIDE SEQUENCE [LARGE SCALE GENOMIC DNA]</scope>
    <source>
        <strain evidence="3">JCM 18541</strain>
    </source>
</reference>
<feature type="transmembrane region" description="Helical" evidence="1">
    <location>
        <begin position="275"/>
        <end position="294"/>
    </location>
</feature>
<evidence type="ECO:0000313" key="3">
    <source>
        <dbReference type="Proteomes" id="UP001500187"/>
    </source>
</evidence>
<evidence type="ECO:0000256" key="1">
    <source>
        <dbReference type="SAM" id="Phobius"/>
    </source>
</evidence>
<dbReference type="RefSeq" id="WP_345447555.1">
    <property type="nucleotide sequence ID" value="NZ_BAABKP010000009.1"/>
</dbReference>